<proteinExistence type="predicted"/>
<keyword evidence="3" id="KW-1185">Reference proteome</keyword>
<dbReference type="InterPro" id="IPR013114">
    <property type="entry name" value="FabA_FabZ"/>
</dbReference>
<dbReference type="Pfam" id="PF07977">
    <property type="entry name" value="FabA"/>
    <property type="match status" value="1"/>
</dbReference>
<dbReference type="RefSeq" id="WP_104937039.1">
    <property type="nucleotide sequence ID" value="NZ_CP021255.1"/>
</dbReference>
<evidence type="ECO:0000313" key="2">
    <source>
        <dbReference type="EMBL" id="AVD71808.1"/>
    </source>
</evidence>
<dbReference type="InterPro" id="IPR029069">
    <property type="entry name" value="HotDog_dom_sf"/>
</dbReference>
<name>A0A2L1GQ86_9BACT</name>
<dbReference type="CDD" id="cd01288">
    <property type="entry name" value="FabZ"/>
    <property type="match status" value="1"/>
</dbReference>
<dbReference type="OrthoDB" id="9772788at2"/>
<dbReference type="EMBL" id="CP021255">
    <property type="protein sequence ID" value="AVD71808.1"/>
    <property type="molecule type" value="Genomic_DNA"/>
</dbReference>
<dbReference type="PANTHER" id="PTHR30272:SF1">
    <property type="entry name" value="3-HYDROXYACYL-[ACYL-CARRIER-PROTEIN] DEHYDRATASE"/>
    <property type="match status" value="1"/>
</dbReference>
<keyword evidence="1" id="KW-0456">Lyase</keyword>
<organism evidence="2 3">
    <name type="scientific">Desulfobulbus oralis</name>
    <dbReference type="NCBI Taxonomy" id="1986146"/>
    <lineage>
        <taxon>Bacteria</taxon>
        <taxon>Pseudomonadati</taxon>
        <taxon>Thermodesulfobacteriota</taxon>
        <taxon>Desulfobulbia</taxon>
        <taxon>Desulfobulbales</taxon>
        <taxon>Desulfobulbaceae</taxon>
        <taxon>Desulfobulbus</taxon>
    </lineage>
</organism>
<gene>
    <name evidence="2" type="ORF">CAY53_10315</name>
</gene>
<dbReference type="SUPFAM" id="SSF54637">
    <property type="entry name" value="Thioesterase/thiol ester dehydrase-isomerase"/>
    <property type="match status" value="1"/>
</dbReference>
<dbReference type="AlphaFoldDB" id="A0A2L1GQ86"/>
<sequence>MMELAFIEARIPHRPPFLWLDRVLELSDTAIRAEKHVPGDLPLFQGHYPGYPLVPGVLLCEAVFQAGALLLAERLRQTGAAAGGHKGGVPVLTRIFGAKFKREVHPGDTLAIGAELTERLAQAWLMKGTVRVDGKLAAQVEFACAGKEM</sequence>
<protein>
    <submittedName>
        <fullName evidence="2">Beta-hydroxyacyl-ACP dehydratase</fullName>
    </submittedName>
</protein>
<dbReference type="GO" id="GO:0016829">
    <property type="term" value="F:lyase activity"/>
    <property type="evidence" value="ECO:0007669"/>
    <property type="project" value="UniProtKB-KW"/>
</dbReference>
<dbReference type="Proteomes" id="UP000239867">
    <property type="component" value="Chromosome"/>
</dbReference>
<dbReference type="Gene3D" id="3.10.129.10">
    <property type="entry name" value="Hotdog Thioesterase"/>
    <property type="match status" value="1"/>
</dbReference>
<evidence type="ECO:0000313" key="3">
    <source>
        <dbReference type="Proteomes" id="UP000239867"/>
    </source>
</evidence>
<evidence type="ECO:0000256" key="1">
    <source>
        <dbReference type="ARBA" id="ARBA00023239"/>
    </source>
</evidence>
<accession>A0A2L1GQ86</accession>
<reference evidence="2 3" key="1">
    <citation type="journal article" date="2018" name="MBio">
        <title>Insights into the evolution of host association through the isolation and characterization of a novel human periodontal pathobiont, Desulfobulbus oralis.</title>
        <authorList>
            <person name="Cross K.L."/>
            <person name="Chirania P."/>
            <person name="Xiong W."/>
            <person name="Beall C.J."/>
            <person name="Elkins J.G."/>
            <person name="Giannone R.J."/>
            <person name="Griffen A.L."/>
            <person name="Guss A.M."/>
            <person name="Hettich R.L."/>
            <person name="Joshi S.S."/>
            <person name="Mokrzan E.M."/>
            <person name="Martin R.K."/>
            <person name="Zhulin I.B."/>
            <person name="Leys E.J."/>
            <person name="Podar M."/>
        </authorList>
    </citation>
    <scope>NUCLEOTIDE SEQUENCE [LARGE SCALE GENOMIC DNA]</scope>
    <source>
        <strain evidence="2 3">ORNL</strain>
    </source>
</reference>
<dbReference type="KEGG" id="deo:CAY53_10315"/>
<dbReference type="PANTHER" id="PTHR30272">
    <property type="entry name" value="3-HYDROXYACYL-[ACYL-CARRIER-PROTEIN] DEHYDRATASE"/>
    <property type="match status" value="1"/>
</dbReference>